<feature type="chain" id="PRO_5034017978" evidence="1">
    <location>
        <begin position="23"/>
        <end position="767"/>
    </location>
</feature>
<feature type="domain" description="FAS1" evidence="2">
    <location>
        <begin position="337"/>
        <end position="481"/>
    </location>
</feature>
<dbReference type="PANTHER" id="PTHR10900">
    <property type="entry name" value="PERIOSTIN-RELATED"/>
    <property type="match status" value="1"/>
</dbReference>
<dbReference type="RefSeq" id="XP_022309798.1">
    <property type="nucleotide sequence ID" value="XM_022454090.1"/>
</dbReference>
<dbReference type="SMART" id="SM00554">
    <property type="entry name" value="FAS1"/>
    <property type="match status" value="4"/>
</dbReference>
<keyword evidence="1" id="KW-0732">Signal</keyword>
<feature type="domain" description="FAS1" evidence="2">
    <location>
        <begin position="192"/>
        <end position="332"/>
    </location>
</feature>
<proteinExistence type="predicted"/>
<dbReference type="PANTHER" id="PTHR10900:SF77">
    <property type="entry name" value="FI19380P1"/>
    <property type="match status" value="1"/>
</dbReference>
<feature type="signal peptide" evidence="1">
    <location>
        <begin position="1"/>
        <end position="22"/>
    </location>
</feature>
<dbReference type="PROSITE" id="PS50213">
    <property type="entry name" value="FAS1"/>
    <property type="match status" value="4"/>
</dbReference>
<keyword evidence="3" id="KW-1185">Reference proteome</keyword>
<accession>A0A8B8C2A6</accession>
<dbReference type="GeneID" id="111115374"/>
<organism evidence="3 4">
    <name type="scientific">Crassostrea virginica</name>
    <name type="common">Eastern oyster</name>
    <dbReference type="NCBI Taxonomy" id="6565"/>
    <lineage>
        <taxon>Eukaryota</taxon>
        <taxon>Metazoa</taxon>
        <taxon>Spiralia</taxon>
        <taxon>Lophotrochozoa</taxon>
        <taxon>Mollusca</taxon>
        <taxon>Bivalvia</taxon>
        <taxon>Autobranchia</taxon>
        <taxon>Pteriomorphia</taxon>
        <taxon>Ostreida</taxon>
        <taxon>Ostreoidea</taxon>
        <taxon>Ostreidae</taxon>
        <taxon>Crassostrea</taxon>
    </lineage>
</organism>
<protein>
    <submittedName>
        <fullName evidence="4">Uncharacterized protein LOC111115374</fullName>
    </submittedName>
</protein>
<gene>
    <name evidence="4" type="primary">LOC111115374</name>
</gene>
<dbReference type="SUPFAM" id="SSF82153">
    <property type="entry name" value="FAS1 domain"/>
    <property type="match status" value="4"/>
</dbReference>
<dbReference type="InterPro" id="IPR036378">
    <property type="entry name" value="FAS1_dom_sf"/>
</dbReference>
<evidence type="ECO:0000259" key="2">
    <source>
        <dbReference type="PROSITE" id="PS50213"/>
    </source>
</evidence>
<dbReference type="Proteomes" id="UP000694844">
    <property type="component" value="Chromosome 9"/>
</dbReference>
<evidence type="ECO:0000313" key="4">
    <source>
        <dbReference type="RefSeq" id="XP_022309798.1"/>
    </source>
</evidence>
<name>A0A8B8C2A6_CRAVI</name>
<dbReference type="OrthoDB" id="7700931at2759"/>
<evidence type="ECO:0000313" key="3">
    <source>
        <dbReference type="Proteomes" id="UP000694844"/>
    </source>
</evidence>
<feature type="domain" description="FAS1" evidence="2">
    <location>
        <begin position="27"/>
        <end position="183"/>
    </location>
</feature>
<feature type="domain" description="FAS1" evidence="2">
    <location>
        <begin position="609"/>
        <end position="748"/>
    </location>
</feature>
<sequence length="767" mass="87416">MECRTNVLQLLHLLYFVSYVHGQWSGYGTILYVLQNTPGFSKFAELVERAGLSELFDHDPPYLMTLFAFNDTAYNNLPENRRNVFENYTKNQLADYIKFCTVFNKYVYAHSILDNRNLRSSDANGDRLFFNRIEKRRPKYELLPHFDNVKYHEYVNGVQISEDRYNRDIFAWNGLVNSMDGVMRKTSFKTAYGWINRPQNSAQSFTRFLNLMSRLDVWDDVLFLSSPDNFMTFFVPNNNAMEKIPAGELRKLEVDPVRLYKILRAHIIRNHTVFTYFISGNVRKNGANGLPIILRNPSGYNVSVSSEGVTASIVEGDIPVANGVVHVVDQLLGFVYNNVREQIQVESTDFDQLINLGSDTIRNFLAQCSNVTVFVPLKAALQRLENVPGIDFNSNRALVDRVLRLHILQSNNSVEISSLSEFDQHWSAKYVQTLYNNTRLAIYYPNYGDETYVRGGNMKARIIRPDIKTVNGMVHVIDTVLGVPYLDLPMLICHDVWLLKAYDYMRRLGLKNYLTDRRFTAETCSFEINGYPPIYPPSVITECPGYCDRDENADEFPCYLAVCVNSTQSTPCPSYCQEPVYANVPSCRECNGNSTSRCPDQFISFCSSQANVNQIPCNTYPCNMLNHTLDLGFCGSTTEACNFTVFVPNSSAIDNFKVSVDGQTIMRDTPRFQWLFKRLILPGRLYMDDIQSGDELHMTMLNGELVTLRKDGDGLRGVRLMFGEAVATVIHRDAGATNGVVHVIDKLLFVNDDLTRNITGLEEPFNG</sequence>
<dbReference type="Pfam" id="PF02469">
    <property type="entry name" value="Fasciclin"/>
    <property type="match status" value="4"/>
</dbReference>
<reference evidence="4" key="1">
    <citation type="submission" date="2025-08" db="UniProtKB">
        <authorList>
            <consortium name="RefSeq"/>
        </authorList>
    </citation>
    <scope>IDENTIFICATION</scope>
    <source>
        <tissue evidence="4">Whole sample</tissue>
    </source>
</reference>
<dbReference type="InterPro" id="IPR000782">
    <property type="entry name" value="FAS1_domain"/>
</dbReference>
<dbReference type="KEGG" id="cvn:111115374"/>
<dbReference type="Gene3D" id="2.30.180.10">
    <property type="entry name" value="FAS1 domain"/>
    <property type="match status" value="4"/>
</dbReference>
<dbReference type="InterPro" id="IPR050904">
    <property type="entry name" value="Adhesion/Biosynth-related"/>
</dbReference>
<dbReference type="GO" id="GO:0005615">
    <property type="term" value="C:extracellular space"/>
    <property type="evidence" value="ECO:0007669"/>
    <property type="project" value="TreeGrafter"/>
</dbReference>
<evidence type="ECO:0000256" key="1">
    <source>
        <dbReference type="SAM" id="SignalP"/>
    </source>
</evidence>
<dbReference type="AlphaFoldDB" id="A0A8B8C2A6"/>